<comment type="caution">
    <text evidence="2">The sequence shown here is derived from an EMBL/GenBank/DDBJ whole genome shotgun (WGS) entry which is preliminary data.</text>
</comment>
<dbReference type="Proteomes" id="UP000299102">
    <property type="component" value="Unassembled WGS sequence"/>
</dbReference>
<gene>
    <name evidence="2" type="ORF">EVAR_96013_1</name>
</gene>
<dbReference type="AlphaFoldDB" id="A0A4C1XHJ8"/>
<organism evidence="2 3">
    <name type="scientific">Eumeta variegata</name>
    <name type="common">Bagworm moth</name>
    <name type="synonym">Eumeta japonica</name>
    <dbReference type="NCBI Taxonomy" id="151549"/>
    <lineage>
        <taxon>Eukaryota</taxon>
        <taxon>Metazoa</taxon>
        <taxon>Ecdysozoa</taxon>
        <taxon>Arthropoda</taxon>
        <taxon>Hexapoda</taxon>
        <taxon>Insecta</taxon>
        <taxon>Pterygota</taxon>
        <taxon>Neoptera</taxon>
        <taxon>Endopterygota</taxon>
        <taxon>Lepidoptera</taxon>
        <taxon>Glossata</taxon>
        <taxon>Ditrysia</taxon>
        <taxon>Tineoidea</taxon>
        <taxon>Psychidae</taxon>
        <taxon>Oiketicinae</taxon>
        <taxon>Eumeta</taxon>
    </lineage>
</organism>
<dbReference type="EMBL" id="BGZK01000822">
    <property type="protein sequence ID" value="GBP61769.1"/>
    <property type="molecule type" value="Genomic_DNA"/>
</dbReference>
<name>A0A4C1XHJ8_EUMVA</name>
<feature type="region of interest" description="Disordered" evidence="1">
    <location>
        <begin position="91"/>
        <end position="112"/>
    </location>
</feature>
<accession>A0A4C1XHJ8</accession>
<reference evidence="2 3" key="1">
    <citation type="journal article" date="2019" name="Commun. Biol.">
        <title>The bagworm genome reveals a unique fibroin gene that provides high tensile strength.</title>
        <authorList>
            <person name="Kono N."/>
            <person name="Nakamura H."/>
            <person name="Ohtoshi R."/>
            <person name="Tomita M."/>
            <person name="Numata K."/>
            <person name="Arakawa K."/>
        </authorList>
    </citation>
    <scope>NUCLEOTIDE SEQUENCE [LARGE SCALE GENOMIC DNA]</scope>
</reference>
<keyword evidence="3" id="KW-1185">Reference proteome</keyword>
<evidence type="ECO:0000313" key="3">
    <source>
        <dbReference type="Proteomes" id="UP000299102"/>
    </source>
</evidence>
<protein>
    <submittedName>
        <fullName evidence="2">Uncharacterized protein</fullName>
    </submittedName>
</protein>
<evidence type="ECO:0000313" key="2">
    <source>
        <dbReference type="EMBL" id="GBP61769.1"/>
    </source>
</evidence>
<sequence length="112" mass="13111">MWEETSEEIDSQKLRYPSNFFLRRSHLDLARILERLIKFSWDMFRQYRISASLLSSIAREHSWSHHGGDGMPTTECFFSRNMSSATDNMVWDRTSAQEVESEADSLDSLANQ</sequence>
<evidence type="ECO:0000256" key="1">
    <source>
        <dbReference type="SAM" id="MobiDB-lite"/>
    </source>
</evidence>
<proteinExistence type="predicted"/>